<dbReference type="PANTHER" id="PTHR23272:SF161">
    <property type="entry name" value="ZINC FINGER BED DOMAIN-CONTAINING PROTEIN RICESLEEPER 1-LIKE"/>
    <property type="match status" value="1"/>
</dbReference>
<dbReference type="EMBL" id="LWDG02000631">
    <property type="protein sequence ID" value="KAE8263614.1"/>
    <property type="molecule type" value="Genomic_DNA"/>
</dbReference>
<reference evidence="3" key="1">
    <citation type="submission" date="2016-04" db="EMBL/GenBank/DDBJ databases">
        <authorList>
            <person name="Nguyen H.D."/>
            <person name="Samba Siva P."/>
            <person name="Cullis J."/>
            <person name="Levesque C.A."/>
            <person name="Hambleton S."/>
        </authorList>
    </citation>
    <scope>NUCLEOTIDE SEQUENCE</scope>
    <source>
        <strain evidence="3">DAOMC 236422</strain>
    </source>
</reference>
<dbReference type="AlphaFoldDB" id="A0A8X7N2C1"/>
<gene>
    <name evidence="3" type="ORF">A4X09_0g7185</name>
</gene>
<dbReference type="GO" id="GO:0046983">
    <property type="term" value="F:protein dimerization activity"/>
    <property type="evidence" value="ECO:0007669"/>
    <property type="project" value="InterPro"/>
</dbReference>
<evidence type="ECO:0000259" key="2">
    <source>
        <dbReference type="Pfam" id="PF05699"/>
    </source>
</evidence>
<dbReference type="Pfam" id="PF05699">
    <property type="entry name" value="Dimer_Tnp_hAT"/>
    <property type="match status" value="1"/>
</dbReference>
<reference evidence="3" key="2">
    <citation type="journal article" date="2019" name="IMA Fungus">
        <title>Genome sequencing and comparison of five Tilletia species to identify candidate genes for the detection of regulated species infecting wheat.</title>
        <authorList>
            <person name="Nguyen H.D.T."/>
            <person name="Sultana T."/>
            <person name="Kesanakurti P."/>
            <person name="Hambleton S."/>
        </authorList>
    </citation>
    <scope>NUCLEOTIDE SEQUENCE</scope>
    <source>
        <strain evidence="3">DAOMC 236422</strain>
    </source>
</reference>
<dbReference type="PANTHER" id="PTHR23272">
    <property type="entry name" value="BED FINGER-RELATED"/>
    <property type="match status" value="1"/>
</dbReference>
<dbReference type="SUPFAM" id="SSF53098">
    <property type="entry name" value="Ribonuclease H-like"/>
    <property type="match status" value="1"/>
</dbReference>
<feature type="domain" description="HAT C-terminal dimerisation" evidence="2">
    <location>
        <begin position="119"/>
        <end position="182"/>
    </location>
</feature>
<feature type="compositionally biased region" description="Basic and acidic residues" evidence="1">
    <location>
        <begin position="67"/>
        <end position="76"/>
    </location>
</feature>
<feature type="compositionally biased region" description="Polar residues" evidence="1">
    <location>
        <begin position="211"/>
        <end position="220"/>
    </location>
</feature>
<dbReference type="Proteomes" id="UP000078113">
    <property type="component" value="Unassembled WGS sequence"/>
</dbReference>
<organism evidence="3 4">
    <name type="scientific">Tilletia walkeri</name>
    <dbReference type="NCBI Taxonomy" id="117179"/>
    <lineage>
        <taxon>Eukaryota</taxon>
        <taxon>Fungi</taxon>
        <taxon>Dikarya</taxon>
        <taxon>Basidiomycota</taxon>
        <taxon>Ustilaginomycotina</taxon>
        <taxon>Exobasidiomycetes</taxon>
        <taxon>Tilletiales</taxon>
        <taxon>Tilletiaceae</taxon>
        <taxon>Tilletia</taxon>
    </lineage>
</organism>
<keyword evidence="4" id="KW-1185">Reference proteome</keyword>
<protein>
    <recommendedName>
        <fullName evidence="2">HAT C-terminal dimerisation domain-containing protein</fullName>
    </recommendedName>
</protein>
<evidence type="ECO:0000313" key="3">
    <source>
        <dbReference type="EMBL" id="KAE8263614.1"/>
    </source>
</evidence>
<evidence type="ECO:0000256" key="1">
    <source>
        <dbReference type="SAM" id="MobiDB-lite"/>
    </source>
</evidence>
<dbReference type="InterPro" id="IPR012337">
    <property type="entry name" value="RNaseH-like_sf"/>
</dbReference>
<name>A0A8X7N2C1_9BASI</name>
<proteinExistence type="predicted"/>
<comment type="caution">
    <text evidence="3">The sequence shown here is derived from an EMBL/GenBank/DDBJ whole genome shotgun (WGS) entry which is preliminary data.</text>
</comment>
<accession>A0A8X7N2C1</accession>
<feature type="region of interest" description="Disordered" evidence="1">
    <location>
        <begin position="198"/>
        <end position="220"/>
    </location>
</feature>
<sequence length="220" mass="24457">MKEKLELYQEAALSSKALLLAAVLHPKHRLRPFAADYKDKIEDVKLLLQEAVQTISEKTTTRSKKAPNRDEPALKKKWQRDIEVDSADVVPVEQTEIDAYLANRHPFRTAVKDSNIPGHTVLSWWKENEVHYPVLAKLARRYLSPPGSTSEVERVFSKAGRYVAGRRPLGPTSLEHLVVTSQLLSKGFAAFPALEGAGRFQTPTVPPGKPSTVQSEKAAA</sequence>
<evidence type="ECO:0000313" key="4">
    <source>
        <dbReference type="Proteomes" id="UP000078113"/>
    </source>
</evidence>
<dbReference type="InterPro" id="IPR008906">
    <property type="entry name" value="HATC_C_dom"/>
</dbReference>
<feature type="region of interest" description="Disordered" evidence="1">
    <location>
        <begin position="57"/>
        <end position="76"/>
    </location>
</feature>